<protein>
    <submittedName>
        <fullName evidence="2">2-vinyl bacteriochlorophyllide hydratase</fullName>
    </submittedName>
</protein>
<proteinExistence type="predicted"/>
<reference evidence="2" key="1">
    <citation type="submission" date="2020-10" db="EMBL/GenBank/DDBJ databases">
        <title>Genome sequence of the unusual species of purple photosynthetic bacteria, Phaeovibrio sulfidiphilus DSM 23193, type strain.</title>
        <authorList>
            <person name="Kyndt J.A."/>
            <person name="Meyer T.E."/>
        </authorList>
    </citation>
    <scope>NUCLEOTIDE SEQUENCE</scope>
    <source>
        <strain evidence="2">DSM 23193</strain>
    </source>
</reference>
<keyword evidence="3" id="KW-1185">Reference proteome</keyword>
<gene>
    <name evidence="2" type="primary">bchF</name>
    <name evidence="2" type="ORF">IHV25_00120</name>
</gene>
<evidence type="ECO:0000313" key="3">
    <source>
        <dbReference type="Proteomes" id="UP000631034"/>
    </source>
</evidence>
<keyword evidence="1" id="KW-1133">Transmembrane helix</keyword>
<organism evidence="2 3">
    <name type="scientific">Phaeovibrio sulfidiphilus</name>
    <dbReference type="NCBI Taxonomy" id="1220600"/>
    <lineage>
        <taxon>Bacteria</taxon>
        <taxon>Pseudomonadati</taxon>
        <taxon>Pseudomonadota</taxon>
        <taxon>Alphaproteobacteria</taxon>
        <taxon>Rhodospirillales</taxon>
        <taxon>Rhodospirillaceae</taxon>
        <taxon>Phaeovibrio</taxon>
    </lineage>
</organism>
<accession>A0A8J6YKR0</accession>
<sequence>MVQGPLYTPEQRARRDQSPWTIVQAILAPLQFLVFLVSLGLVVYYLGIPDGEAAKESAFLWATVSIVIKTLILYSIMVTGAIWEKVVFGKYLFAPAFFWEDVFSMLVIALHTAYLVALFTGADPFVQMMIALAAYGTYVINAGQFLWKLRMARLQGAREDAKRRAGASA</sequence>
<dbReference type="AlphaFoldDB" id="A0A8J6YKR0"/>
<feature type="transmembrane region" description="Helical" evidence="1">
    <location>
        <begin position="58"/>
        <end position="84"/>
    </location>
</feature>
<feature type="transmembrane region" description="Helical" evidence="1">
    <location>
        <begin position="96"/>
        <end position="119"/>
    </location>
</feature>
<evidence type="ECO:0000313" key="2">
    <source>
        <dbReference type="EMBL" id="MBE1236065.1"/>
    </source>
</evidence>
<feature type="transmembrane region" description="Helical" evidence="1">
    <location>
        <begin position="21"/>
        <end position="46"/>
    </location>
</feature>
<name>A0A8J6YKR0_9PROT</name>
<dbReference type="EMBL" id="JACZHT010000001">
    <property type="protein sequence ID" value="MBE1236065.1"/>
    <property type="molecule type" value="Genomic_DNA"/>
</dbReference>
<dbReference type="NCBIfam" id="TIGR02020">
    <property type="entry name" value="BchF"/>
    <property type="match status" value="1"/>
</dbReference>
<dbReference type="Proteomes" id="UP000631034">
    <property type="component" value="Unassembled WGS sequence"/>
</dbReference>
<dbReference type="GO" id="GO:0019685">
    <property type="term" value="P:photosynthesis, dark reaction"/>
    <property type="evidence" value="ECO:0007669"/>
    <property type="project" value="InterPro"/>
</dbReference>
<dbReference type="InterPro" id="IPR009905">
    <property type="entry name" value="BCHF"/>
</dbReference>
<keyword evidence="1" id="KW-0472">Membrane</keyword>
<evidence type="ECO:0000256" key="1">
    <source>
        <dbReference type="SAM" id="Phobius"/>
    </source>
</evidence>
<keyword evidence="1" id="KW-0812">Transmembrane</keyword>
<comment type="caution">
    <text evidence="2">The sequence shown here is derived from an EMBL/GenBank/DDBJ whole genome shotgun (WGS) entry which is preliminary data.</text>
</comment>
<feature type="transmembrane region" description="Helical" evidence="1">
    <location>
        <begin position="125"/>
        <end position="147"/>
    </location>
</feature>
<dbReference type="Pfam" id="PF07284">
    <property type="entry name" value="BCHF"/>
    <property type="match status" value="1"/>
</dbReference>
<dbReference type="GO" id="GO:0016836">
    <property type="term" value="F:hydro-lyase activity"/>
    <property type="evidence" value="ECO:0007669"/>
    <property type="project" value="InterPro"/>
</dbReference>
<dbReference type="GO" id="GO:0030494">
    <property type="term" value="P:bacteriochlorophyll biosynthetic process"/>
    <property type="evidence" value="ECO:0007669"/>
    <property type="project" value="InterPro"/>
</dbReference>